<dbReference type="Gene3D" id="3.60.10.10">
    <property type="entry name" value="Endonuclease/exonuclease/phosphatase"/>
    <property type="match status" value="1"/>
</dbReference>
<dbReference type="EMBL" id="ASHM01069707">
    <property type="protein sequence ID" value="PNX54948.1"/>
    <property type="molecule type" value="Genomic_DNA"/>
</dbReference>
<gene>
    <name evidence="2" type="ORF">L195_g048571</name>
</gene>
<sequence length="397" mass="45058">KPFILCLQETKLQSCDVFLCSTIWGTSPHAFSYRPSVGASGGILTVWDSTEVDVWSTESREHVLWCHGRFIKSGEEFLVANVYAPCDDGAKQGLWESLSMRIQALGTERVCICGDFNAVKHVEERRSSRGGQRSHDHIPFNRFIDDNNLVDLPLLGRKFTWFKGDGLSMSRLDRFLLSEEWCLTWPNCKQVANLRGLSDHCPLVLSAFDEDWGPRPSRMLKCWRDVSGYKLFVKEKWNSFQIDGWGGYVLKEKLKMIKVALKDWHKTHVQNLPSRIDSLKDRLSFLDQKGEEDDLSGDELAELHEVTANIHSLSRMNASISWQQSRSLWLKEGDANSKYFHTVAAGRHRGNAISVIQVGGATLEGVSPIRQAVFSHFASHFKSSNVERPGVDNLLFK</sequence>
<comment type="caution">
    <text evidence="2">The sequence shown here is derived from an EMBL/GenBank/DDBJ whole genome shotgun (WGS) entry which is preliminary data.</text>
</comment>
<dbReference type="PANTHER" id="PTHR33710:SF84">
    <property type="entry name" value="ENDONUCLEASE_EXONUCLEASE_PHOSPHATASE FAMILY PROTEIN"/>
    <property type="match status" value="1"/>
</dbReference>
<dbReference type="STRING" id="57577.A0A2K3JLP1"/>
<name>A0A2K3JLP1_TRIPR</name>
<reference evidence="2 3" key="1">
    <citation type="journal article" date="2014" name="Am. J. Bot.">
        <title>Genome assembly and annotation for red clover (Trifolium pratense; Fabaceae).</title>
        <authorList>
            <person name="Istvanek J."/>
            <person name="Jaros M."/>
            <person name="Krenek A."/>
            <person name="Repkova J."/>
        </authorList>
    </citation>
    <scope>NUCLEOTIDE SEQUENCE [LARGE SCALE GENOMIC DNA]</scope>
    <source>
        <strain evidence="3">cv. Tatra</strain>
        <tissue evidence="2">Young leaves</tissue>
    </source>
</reference>
<dbReference type="Proteomes" id="UP000236291">
    <property type="component" value="Unassembled WGS sequence"/>
</dbReference>
<proteinExistence type="predicted"/>
<protein>
    <submittedName>
        <fullName evidence="2">Cysteine-rich receptor-like protein kinase</fullName>
    </submittedName>
</protein>
<dbReference type="GO" id="GO:0016301">
    <property type="term" value="F:kinase activity"/>
    <property type="evidence" value="ECO:0007669"/>
    <property type="project" value="UniProtKB-KW"/>
</dbReference>
<dbReference type="ExpressionAtlas" id="A0A2K3JLP1">
    <property type="expression patterns" value="baseline"/>
</dbReference>
<feature type="non-terminal residue" evidence="2">
    <location>
        <position position="1"/>
    </location>
</feature>
<keyword evidence="2" id="KW-0808">Transferase</keyword>
<dbReference type="InterPro" id="IPR005135">
    <property type="entry name" value="Endo/exonuclease/phosphatase"/>
</dbReference>
<accession>A0A2K3JLP1</accession>
<dbReference type="InterPro" id="IPR036691">
    <property type="entry name" value="Endo/exonu/phosph_ase_sf"/>
</dbReference>
<evidence type="ECO:0000313" key="2">
    <source>
        <dbReference type="EMBL" id="PNX54948.1"/>
    </source>
</evidence>
<dbReference type="Pfam" id="PF03372">
    <property type="entry name" value="Exo_endo_phos"/>
    <property type="match status" value="1"/>
</dbReference>
<reference evidence="2 3" key="2">
    <citation type="journal article" date="2017" name="Front. Plant Sci.">
        <title>Gene Classification and Mining of Molecular Markers Useful in Red Clover (Trifolium pratense) Breeding.</title>
        <authorList>
            <person name="Istvanek J."/>
            <person name="Dluhosova J."/>
            <person name="Dluhos P."/>
            <person name="Patkova L."/>
            <person name="Nedelnik J."/>
            <person name="Repkova J."/>
        </authorList>
    </citation>
    <scope>NUCLEOTIDE SEQUENCE [LARGE SCALE GENOMIC DNA]</scope>
    <source>
        <strain evidence="3">cv. Tatra</strain>
        <tissue evidence="2">Young leaves</tissue>
    </source>
</reference>
<evidence type="ECO:0000259" key="1">
    <source>
        <dbReference type="Pfam" id="PF03372"/>
    </source>
</evidence>
<feature type="domain" description="Endonuclease/exonuclease/phosphatase" evidence="1">
    <location>
        <begin position="3"/>
        <end position="200"/>
    </location>
</feature>
<dbReference type="SUPFAM" id="SSF56219">
    <property type="entry name" value="DNase I-like"/>
    <property type="match status" value="1"/>
</dbReference>
<keyword evidence="2" id="KW-0418">Kinase</keyword>
<dbReference type="PANTHER" id="PTHR33710">
    <property type="entry name" value="BNAC02G09200D PROTEIN"/>
    <property type="match status" value="1"/>
</dbReference>
<evidence type="ECO:0000313" key="3">
    <source>
        <dbReference type="Proteomes" id="UP000236291"/>
    </source>
</evidence>
<organism evidence="2 3">
    <name type="scientific">Trifolium pratense</name>
    <name type="common">Red clover</name>
    <dbReference type="NCBI Taxonomy" id="57577"/>
    <lineage>
        <taxon>Eukaryota</taxon>
        <taxon>Viridiplantae</taxon>
        <taxon>Streptophyta</taxon>
        <taxon>Embryophyta</taxon>
        <taxon>Tracheophyta</taxon>
        <taxon>Spermatophyta</taxon>
        <taxon>Magnoliopsida</taxon>
        <taxon>eudicotyledons</taxon>
        <taxon>Gunneridae</taxon>
        <taxon>Pentapetalae</taxon>
        <taxon>rosids</taxon>
        <taxon>fabids</taxon>
        <taxon>Fabales</taxon>
        <taxon>Fabaceae</taxon>
        <taxon>Papilionoideae</taxon>
        <taxon>50 kb inversion clade</taxon>
        <taxon>NPAAA clade</taxon>
        <taxon>Hologalegina</taxon>
        <taxon>IRL clade</taxon>
        <taxon>Trifolieae</taxon>
        <taxon>Trifolium</taxon>
    </lineage>
</organism>
<feature type="non-terminal residue" evidence="2">
    <location>
        <position position="397"/>
    </location>
</feature>
<keyword evidence="2" id="KW-0675">Receptor</keyword>
<dbReference type="AlphaFoldDB" id="A0A2K3JLP1"/>